<evidence type="ECO:0000313" key="4">
    <source>
        <dbReference type="Proteomes" id="UP000196125"/>
    </source>
</evidence>
<organism evidence="3 4">
    <name type="scientific">Vibrio mangrovi</name>
    <dbReference type="NCBI Taxonomy" id="474394"/>
    <lineage>
        <taxon>Bacteria</taxon>
        <taxon>Pseudomonadati</taxon>
        <taxon>Pseudomonadota</taxon>
        <taxon>Gammaproteobacteria</taxon>
        <taxon>Vibrionales</taxon>
        <taxon>Vibrionaceae</taxon>
        <taxon>Vibrio</taxon>
    </lineage>
</organism>
<proteinExistence type="predicted"/>
<accession>A0A1Y6IW28</accession>
<feature type="signal peptide" evidence="1">
    <location>
        <begin position="1"/>
        <end position="17"/>
    </location>
</feature>
<dbReference type="OrthoDB" id="5593708at2"/>
<dbReference type="AlphaFoldDB" id="A0A1Y6IW28"/>
<dbReference type="EMBL" id="FXXI01000006">
    <property type="protein sequence ID" value="SMS01826.1"/>
    <property type="molecule type" value="Genomic_DNA"/>
</dbReference>
<dbReference type="EMBL" id="JAWRCO010000002">
    <property type="protein sequence ID" value="MDW6005058.1"/>
    <property type="molecule type" value="Genomic_DNA"/>
</dbReference>
<sequence length="191" mass="21084">MKHFMIVIAVFWMSAVAASQQVTLDDGRQAILNDDFTWHYIQNESQASENQHSVEENAVAPVIATPPVNHTERRTRLQLNSHKSSLLLSESGVEVVLGAATYQGGRLVIPTAITNQGSQSVIAVKIHLEVLDGKGKPLAIQDEITIWQSIKRMADTYLRPKMSVVGKIIHVDVEEASDYQLVATISAIETR</sequence>
<dbReference type="Proteomes" id="UP001283366">
    <property type="component" value="Unassembled WGS sequence"/>
</dbReference>
<dbReference type="RefSeq" id="WP_087481847.1">
    <property type="nucleotide sequence ID" value="NZ_AP024884.1"/>
</dbReference>
<keyword evidence="1" id="KW-0732">Signal</keyword>
<name>A0A1Y6IW28_9VIBR</name>
<evidence type="ECO:0000313" key="2">
    <source>
        <dbReference type="EMBL" id="MDW6005058.1"/>
    </source>
</evidence>
<evidence type="ECO:0000313" key="5">
    <source>
        <dbReference type="Proteomes" id="UP001283366"/>
    </source>
</evidence>
<protein>
    <submittedName>
        <fullName evidence="2">DUF3157 family protein</fullName>
    </submittedName>
</protein>
<keyword evidence="5" id="KW-1185">Reference proteome</keyword>
<dbReference type="Proteomes" id="UP000196125">
    <property type="component" value="Unassembled WGS sequence"/>
</dbReference>
<evidence type="ECO:0000313" key="3">
    <source>
        <dbReference type="EMBL" id="SMS01826.1"/>
    </source>
</evidence>
<evidence type="ECO:0000256" key="1">
    <source>
        <dbReference type="SAM" id="SignalP"/>
    </source>
</evidence>
<dbReference type="InterPro" id="IPR021501">
    <property type="entry name" value="DUF3157"/>
</dbReference>
<gene>
    <name evidence="2" type="ORF">SBX37_19535</name>
    <name evidence="3" type="ORF">VIM7927_03134</name>
</gene>
<reference evidence="2 5" key="2">
    <citation type="submission" date="2023-11" db="EMBL/GenBank/DDBJ databases">
        <title>Plant-associative lifestyle of Vibrio porteresiae and its evolutionary dynamics.</title>
        <authorList>
            <person name="Rameshkumar N."/>
            <person name="Kirti K."/>
        </authorList>
    </citation>
    <scope>NUCLEOTIDE SEQUENCE [LARGE SCALE GENOMIC DNA]</scope>
    <source>
        <strain evidence="2 5">MSSRF38</strain>
    </source>
</reference>
<feature type="chain" id="PRO_5011006685" evidence="1">
    <location>
        <begin position="18"/>
        <end position="191"/>
    </location>
</feature>
<reference evidence="3 4" key="1">
    <citation type="submission" date="2017-05" db="EMBL/GenBank/DDBJ databases">
        <authorList>
            <person name="Song R."/>
            <person name="Chenine A.L."/>
            <person name="Ruprecht R.M."/>
        </authorList>
    </citation>
    <scope>NUCLEOTIDE SEQUENCE [LARGE SCALE GENOMIC DNA]</scope>
    <source>
        <strain evidence="3 4">CECT 7927</strain>
    </source>
</reference>
<dbReference type="Pfam" id="PF11355">
    <property type="entry name" value="DUF3157"/>
    <property type="match status" value="1"/>
</dbReference>